<dbReference type="Proteomes" id="UP000283734">
    <property type="component" value="Unassembled WGS sequence"/>
</dbReference>
<sequence>MRKGIIQITLAVALMAISLWSLIWVFSSASLASAYCGADFSLFHSEFRCQQPFVAMILCVVFGLLGVLLALLGVKNLRVGKAHNKALLPTSGRAQR</sequence>
<feature type="transmembrane region" description="Helical" evidence="1">
    <location>
        <begin position="53"/>
        <end position="74"/>
    </location>
</feature>
<keyword evidence="3" id="KW-1185">Reference proteome</keyword>
<keyword evidence="1" id="KW-0472">Membrane</keyword>
<gene>
    <name evidence="2" type="ORF">D4A39_09905</name>
</gene>
<keyword evidence="1" id="KW-0812">Transmembrane</keyword>
<accession>A0A418Y0H0</accession>
<dbReference type="AlphaFoldDB" id="A0A418Y0H0"/>
<reference evidence="2 3" key="1">
    <citation type="submission" date="2018-09" db="EMBL/GenBank/DDBJ databases">
        <title>Alcanivorax profundi sp. nov., isolated from 1000 m-depth seawater of the Mariana Trench.</title>
        <authorList>
            <person name="Liu J."/>
        </authorList>
    </citation>
    <scope>NUCLEOTIDE SEQUENCE [LARGE SCALE GENOMIC DNA]</scope>
    <source>
        <strain evidence="2 3">MTEO17</strain>
    </source>
</reference>
<name>A0A418Y0H0_9GAMM</name>
<dbReference type="EMBL" id="QYYA01000002">
    <property type="protein sequence ID" value="RJG18757.1"/>
    <property type="molecule type" value="Genomic_DNA"/>
</dbReference>
<proteinExistence type="predicted"/>
<protein>
    <submittedName>
        <fullName evidence="2">Uncharacterized protein</fullName>
    </submittedName>
</protein>
<evidence type="ECO:0000313" key="2">
    <source>
        <dbReference type="EMBL" id="RJG18757.1"/>
    </source>
</evidence>
<evidence type="ECO:0000256" key="1">
    <source>
        <dbReference type="SAM" id="Phobius"/>
    </source>
</evidence>
<keyword evidence="1" id="KW-1133">Transmembrane helix</keyword>
<organism evidence="2 3">
    <name type="scientific">Alcanivorax profundi</name>
    <dbReference type="NCBI Taxonomy" id="2338368"/>
    <lineage>
        <taxon>Bacteria</taxon>
        <taxon>Pseudomonadati</taxon>
        <taxon>Pseudomonadota</taxon>
        <taxon>Gammaproteobacteria</taxon>
        <taxon>Oceanospirillales</taxon>
        <taxon>Alcanivoracaceae</taxon>
        <taxon>Alcanivorax</taxon>
    </lineage>
</organism>
<comment type="caution">
    <text evidence="2">The sequence shown here is derived from an EMBL/GenBank/DDBJ whole genome shotgun (WGS) entry which is preliminary data.</text>
</comment>
<evidence type="ECO:0000313" key="3">
    <source>
        <dbReference type="Proteomes" id="UP000283734"/>
    </source>
</evidence>